<sequence length="122" mass="13048">MIGVGLTLDGVAVLGRLAMKVLIAVSAAKRLHVLQPEVAWEFVDPMYRLFEAVLDLEAQPIQANEFDGIQAEVGTNRQAGPPCQGESLLRSEQAVRTPAIVDRRLNTGSDVVLAIDSVGGLL</sequence>
<reference evidence="2" key="1">
    <citation type="submission" date="2017-01" db="EMBL/GenBank/DDBJ databases">
        <title>Genome Analysis of Deinococcus marmoris KOPRI26562.</title>
        <authorList>
            <person name="Kim J.H."/>
            <person name="Oh H.-M."/>
        </authorList>
    </citation>
    <scope>NUCLEOTIDE SEQUENCE [LARGE SCALE GENOMIC DNA]</scope>
    <source>
        <strain evidence="2">PAMC 26633</strain>
    </source>
</reference>
<dbReference type="EMBL" id="MTHB01000265">
    <property type="protein sequence ID" value="OXC72713.1"/>
    <property type="molecule type" value="Genomic_DNA"/>
</dbReference>
<proteinExistence type="predicted"/>
<organism evidence="1 2">
    <name type="scientific">Caballeronia sordidicola</name>
    <name type="common">Burkholderia sordidicola</name>
    <dbReference type="NCBI Taxonomy" id="196367"/>
    <lineage>
        <taxon>Bacteria</taxon>
        <taxon>Pseudomonadati</taxon>
        <taxon>Pseudomonadota</taxon>
        <taxon>Betaproteobacteria</taxon>
        <taxon>Burkholderiales</taxon>
        <taxon>Burkholderiaceae</taxon>
        <taxon>Caballeronia</taxon>
    </lineage>
</organism>
<comment type="caution">
    <text evidence="1">The sequence shown here is derived from an EMBL/GenBank/DDBJ whole genome shotgun (WGS) entry which is preliminary data.</text>
</comment>
<evidence type="ECO:0000313" key="2">
    <source>
        <dbReference type="Proteomes" id="UP000214720"/>
    </source>
</evidence>
<protein>
    <submittedName>
        <fullName evidence="1">Uncharacterized protein</fullName>
    </submittedName>
</protein>
<name>A0A226WNN8_CABSO</name>
<dbReference type="Proteomes" id="UP000214720">
    <property type="component" value="Unassembled WGS sequence"/>
</dbReference>
<evidence type="ECO:0000313" key="1">
    <source>
        <dbReference type="EMBL" id="OXC72713.1"/>
    </source>
</evidence>
<dbReference type="AlphaFoldDB" id="A0A226WNN8"/>
<accession>A0A226WNN8</accession>
<gene>
    <name evidence="1" type="ORF">BSU04_40520</name>
</gene>